<comment type="catalytic activity">
    <reaction evidence="8 9">
        <text>thiamine + H2O = 5-(2-hydroxyethyl)-4-methylthiazole + 4-amino-5-hydroxymethyl-2-methylpyrimidine + H(+)</text>
        <dbReference type="Rhea" id="RHEA:17509"/>
        <dbReference type="ChEBI" id="CHEBI:15377"/>
        <dbReference type="ChEBI" id="CHEBI:15378"/>
        <dbReference type="ChEBI" id="CHEBI:16892"/>
        <dbReference type="ChEBI" id="CHEBI:17957"/>
        <dbReference type="ChEBI" id="CHEBI:18385"/>
        <dbReference type="EC" id="3.5.99.2"/>
    </reaction>
</comment>
<dbReference type="PANTHER" id="PTHR43198">
    <property type="entry name" value="BIFUNCTIONAL TH2 PROTEIN"/>
    <property type="match status" value="1"/>
</dbReference>
<reference evidence="12" key="1">
    <citation type="submission" date="2016-10" db="EMBL/GenBank/DDBJ databases">
        <authorList>
            <person name="Varghese N."/>
            <person name="Submissions S."/>
        </authorList>
    </citation>
    <scope>NUCLEOTIDE SEQUENCE [LARGE SCALE GENOMIC DNA]</scope>
    <source>
        <strain evidence="12">CGMCC 1.10369</strain>
    </source>
</reference>
<dbReference type="InterPro" id="IPR016084">
    <property type="entry name" value="Haem_Oase-like_multi-hlx"/>
</dbReference>
<sequence length="229" mass="26478">MQKFAQQLREKADPIWKASFQHPFIQELQEGTLPEEKMKHYVLQDGYYLSHFARVQSLAGAKAEDFITVNRMAFHAQGSYEAEMAMHQKFTSMLHISADEQDAFEAAPTAHAYTSHLYRAAHFGSTGVIIAALLPCYWLYYEIGERLQGAEPNHPVYEEWIAAYGGDWFKELVDEQIGRLNAYALHATEAEKKMMEEYFMISSRYELGFWEMAYTLETWDTAAPSSFRK</sequence>
<dbReference type="PANTHER" id="PTHR43198:SF2">
    <property type="entry name" value="SI:CH1073-67J19.1-RELATED"/>
    <property type="match status" value="1"/>
</dbReference>
<dbReference type="InterPro" id="IPR050967">
    <property type="entry name" value="Thiamine_Salvage_TenA"/>
</dbReference>
<evidence type="ECO:0000256" key="6">
    <source>
        <dbReference type="ARBA" id="ARBA00013647"/>
    </source>
</evidence>
<evidence type="ECO:0000256" key="1">
    <source>
        <dbReference type="ARBA" id="ARBA00001881"/>
    </source>
</evidence>
<comment type="similarity">
    <text evidence="3 9">Belongs to the TenA family.</text>
</comment>
<proteinExistence type="inferred from homology"/>
<dbReference type="GO" id="GO:0009228">
    <property type="term" value="P:thiamine biosynthetic process"/>
    <property type="evidence" value="ECO:0007669"/>
    <property type="project" value="UniProtKB-KW"/>
</dbReference>
<dbReference type="EMBL" id="FNIL01000011">
    <property type="protein sequence ID" value="SDO34062.1"/>
    <property type="molecule type" value="Genomic_DNA"/>
</dbReference>
<evidence type="ECO:0000313" key="12">
    <source>
        <dbReference type="Proteomes" id="UP000198778"/>
    </source>
</evidence>
<dbReference type="InterPro" id="IPR004305">
    <property type="entry name" value="Thiaminase-2/PQQC"/>
</dbReference>
<evidence type="ECO:0000313" key="11">
    <source>
        <dbReference type="EMBL" id="SDO34062.1"/>
    </source>
</evidence>
<dbReference type="Pfam" id="PF03070">
    <property type="entry name" value="TENA_THI-4"/>
    <property type="match status" value="1"/>
</dbReference>
<protein>
    <recommendedName>
        <fullName evidence="6 9">Aminopyrimidine aminohydrolase</fullName>
        <ecNumber evidence="5 9">3.5.99.2</ecNumber>
    </recommendedName>
</protein>
<feature type="domain" description="Thiaminase-2/PQQC" evidence="10">
    <location>
        <begin position="10"/>
        <end position="215"/>
    </location>
</feature>
<dbReference type="GO" id="GO:0050334">
    <property type="term" value="F:thiaminase activity"/>
    <property type="evidence" value="ECO:0007669"/>
    <property type="project" value="UniProtKB-EC"/>
</dbReference>
<accession>A0A1H0IRX0</accession>
<gene>
    <name evidence="11" type="ORF">SAMN04488053_11176</name>
</gene>
<organism evidence="11 12">
    <name type="scientific">Alkalicoccus daliensis</name>
    <dbReference type="NCBI Taxonomy" id="745820"/>
    <lineage>
        <taxon>Bacteria</taxon>
        <taxon>Bacillati</taxon>
        <taxon>Bacillota</taxon>
        <taxon>Bacilli</taxon>
        <taxon>Bacillales</taxon>
        <taxon>Bacillaceae</taxon>
        <taxon>Alkalicoccus</taxon>
    </lineage>
</organism>
<dbReference type="GO" id="GO:0005829">
    <property type="term" value="C:cytosol"/>
    <property type="evidence" value="ECO:0007669"/>
    <property type="project" value="TreeGrafter"/>
</dbReference>
<evidence type="ECO:0000256" key="2">
    <source>
        <dbReference type="ARBA" id="ARBA00004948"/>
    </source>
</evidence>
<dbReference type="SUPFAM" id="SSF48613">
    <property type="entry name" value="Heme oxygenase-like"/>
    <property type="match status" value="1"/>
</dbReference>
<dbReference type="Proteomes" id="UP000198778">
    <property type="component" value="Unassembled WGS sequence"/>
</dbReference>
<dbReference type="OrthoDB" id="34166at2"/>
<dbReference type="GO" id="GO:0009229">
    <property type="term" value="P:thiamine diphosphate biosynthetic process"/>
    <property type="evidence" value="ECO:0007669"/>
    <property type="project" value="UniProtKB-UniPathway"/>
</dbReference>
<evidence type="ECO:0000256" key="8">
    <source>
        <dbReference type="ARBA" id="ARBA00048337"/>
    </source>
</evidence>
<dbReference type="STRING" id="745820.SAMN04488053_11176"/>
<comment type="subunit">
    <text evidence="4">Homotetramer.</text>
</comment>
<evidence type="ECO:0000259" key="10">
    <source>
        <dbReference type="Pfam" id="PF03070"/>
    </source>
</evidence>
<keyword evidence="12" id="KW-1185">Reference proteome</keyword>
<dbReference type="UniPathway" id="UPA00060"/>
<keyword evidence="9" id="KW-0378">Hydrolase</keyword>
<dbReference type="NCBIfam" id="TIGR04306">
    <property type="entry name" value="salvage_TenA"/>
    <property type="match status" value="1"/>
</dbReference>
<keyword evidence="7 9" id="KW-0784">Thiamine biosynthesis</keyword>
<comment type="pathway">
    <text evidence="2 9">Cofactor biosynthesis; thiamine diphosphate biosynthesis.</text>
</comment>
<evidence type="ECO:0000256" key="5">
    <source>
        <dbReference type="ARBA" id="ARBA00012684"/>
    </source>
</evidence>
<evidence type="ECO:0000256" key="3">
    <source>
        <dbReference type="ARBA" id="ARBA00010264"/>
    </source>
</evidence>
<dbReference type="AlphaFoldDB" id="A0A1H0IRX0"/>
<dbReference type="EC" id="3.5.99.2" evidence="5 9"/>
<comment type="function">
    <text evidence="9">Catalyzes an amino-pyrimidine hydrolysis reaction at the C5' of the pyrimidine moiety of thiamine compounds, a reaction that is part of a thiamine salvage pathway.</text>
</comment>
<dbReference type="InterPro" id="IPR027574">
    <property type="entry name" value="Thiaminase_II"/>
</dbReference>
<comment type="catalytic activity">
    <reaction evidence="1 9">
        <text>4-amino-5-aminomethyl-2-methylpyrimidine + H2O = 4-amino-5-hydroxymethyl-2-methylpyrimidine + NH4(+)</text>
        <dbReference type="Rhea" id="RHEA:31799"/>
        <dbReference type="ChEBI" id="CHEBI:15377"/>
        <dbReference type="ChEBI" id="CHEBI:16892"/>
        <dbReference type="ChEBI" id="CHEBI:28938"/>
        <dbReference type="ChEBI" id="CHEBI:63416"/>
        <dbReference type="EC" id="3.5.99.2"/>
    </reaction>
</comment>
<name>A0A1H0IRX0_9BACI</name>
<evidence type="ECO:0000256" key="4">
    <source>
        <dbReference type="ARBA" id="ARBA00011881"/>
    </source>
</evidence>
<evidence type="ECO:0000256" key="7">
    <source>
        <dbReference type="ARBA" id="ARBA00022977"/>
    </source>
</evidence>
<evidence type="ECO:0000256" key="9">
    <source>
        <dbReference type="RuleBase" id="RU363093"/>
    </source>
</evidence>
<dbReference type="Gene3D" id="1.20.910.10">
    <property type="entry name" value="Heme oxygenase-like"/>
    <property type="match status" value="1"/>
</dbReference>
<dbReference type="CDD" id="cd19364">
    <property type="entry name" value="TenA_C_BsTenA-like"/>
    <property type="match status" value="1"/>
</dbReference>
<dbReference type="RefSeq" id="WP_090843684.1">
    <property type="nucleotide sequence ID" value="NZ_FNIL01000011.1"/>
</dbReference>